<dbReference type="PANTHER" id="PTHR36504:SF1">
    <property type="entry name" value="LIPOPOLYSACCHARIDE EXPORT SYSTEM PROTEIN LPTA"/>
    <property type="match status" value="1"/>
</dbReference>
<evidence type="ECO:0000313" key="3">
    <source>
        <dbReference type="EMBL" id="KKK74217.1"/>
    </source>
</evidence>
<dbReference type="InterPro" id="IPR052037">
    <property type="entry name" value="LPS_export_LptA"/>
</dbReference>
<reference evidence="3" key="1">
    <citation type="journal article" date="2015" name="Nature">
        <title>Complex archaea that bridge the gap between prokaryotes and eukaryotes.</title>
        <authorList>
            <person name="Spang A."/>
            <person name="Saw J.H."/>
            <person name="Jorgensen S.L."/>
            <person name="Zaremba-Niedzwiedzka K."/>
            <person name="Martijn J."/>
            <person name="Lind A.E."/>
            <person name="van Eijk R."/>
            <person name="Schleper C."/>
            <person name="Guy L."/>
            <person name="Ettema T.J."/>
        </authorList>
    </citation>
    <scope>NUCLEOTIDE SEQUENCE</scope>
</reference>
<dbReference type="GO" id="GO:0015920">
    <property type="term" value="P:lipopolysaccharide transport"/>
    <property type="evidence" value="ECO:0007669"/>
    <property type="project" value="TreeGrafter"/>
</dbReference>
<gene>
    <name evidence="3" type="ORF">LCGC14_2885970</name>
</gene>
<feature type="non-terminal residue" evidence="3">
    <location>
        <position position="1"/>
    </location>
</feature>
<protein>
    <recommendedName>
        <fullName evidence="2">Organic solvent tolerance-like N-terminal domain-containing protein</fullName>
    </recommendedName>
</protein>
<dbReference type="GO" id="GO:0017089">
    <property type="term" value="F:glycolipid transfer activity"/>
    <property type="evidence" value="ECO:0007669"/>
    <property type="project" value="TreeGrafter"/>
</dbReference>
<proteinExistence type="predicted"/>
<keyword evidence="1" id="KW-0732">Signal</keyword>
<dbReference type="Pfam" id="PF03968">
    <property type="entry name" value="LptD_N"/>
    <property type="match status" value="1"/>
</dbReference>
<feature type="domain" description="Organic solvent tolerance-like N-terminal" evidence="2">
    <location>
        <begin position="29"/>
        <end position="137"/>
    </location>
</feature>
<dbReference type="EMBL" id="LAZR01056429">
    <property type="protein sequence ID" value="KKK74217.1"/>
    <property type="molecule type" value="Genomic_DNA"/>
</dbReference>
<dbReference type="AlphaFoldDB" id="A0A0F8XYN6"/>
<sequence length="154" mass="15661">TLLSGGVALAQGAEIAFGGLTQDTSLPVEVAADRLQIDPADGAATFSGNVKISQGEMTLTAGEARVIYAKDGAASGEIQELRATQGVTLVNGAEAAEAQEAVYSIDDGTVVMTGDVILTQGQNALSSNRLVIDLKTGTGTLDGRVRTIFQPGNP</sequence>
<dbReference type="InterPro" id="IPR005653">
    <property type="entry name" value="OstA-like_N"/>
</dbReference>
<accession>A0A0F8XYN6</accession>
<name>A0A0F8XYN6_9ZZZZ</name>
<dbReference type="Gene3D" id="2.60.450.10">
    <property type="entry name" value="Lipopolysaccharide (LPS) transport protein A like domain"/>
    <property type="match status" value="1"/>
</dbReference>
<comment type="caution">
    <text evidence="3">The sequence shown here is derived from an EMBL/GenBank/DDBJ whole genome shotgun (WGS) entry which is preliminary data.</text>
</comment>
<dbReference type="GO" id="GO:0030288">
    <property type="term" value="C:outer membrane-bounded periplasmic space"/>
    <property type="evidence" value="ECO:0007669"/>
    <property type="project" value="TreeGrafter"/>
</dbReference>
<evidence type="ECO:0000256" key="1">
    <source>
        <dbReference type="ARBA" id="ARBA00022729"/>
    </source>
</evidence>
<dbReference type="GO" id="GO:0009279">
    <property type="term" value="C:cell outer membrane"/>
    <property type="evidence" value="ECO:0007669"/>
    <property type="project" value="TreeGrafter"/>
</dbReference>
<dbReference type="PANTHER" id="PTHR36504">
    <property type="entry name" value="LIPOPOLYSACCHARIDE EXPORT SYSTEM PROTEIN LPTA"/>
    <property type="match status" value="1"/>
</dbReference>
<evidence type="ECO:0000259" key="2">
    <source>
        <dbReference type="Pfam" id="PF03968"/>
    </source>
</evidence>
<organism evidence="3">
    <name type="scientific">marine sediment metagenome</name>
    <dbReference type="NCBI Taxonomy" id="412755"/>
    <lineage>
        <taxon>unclassified sequences</taxon>
        <taxon>metagenomes</taxon>
        <taxon>ecological metagenomes</taxon>
    </lineage>
</organism>